<proteinExistence type="predicted"/>
<reference evidence="1" key="2">
    <citation type="submission" date="2013-09" db="EMBL/GenBank/DDBJ databases">
        <title>Draft genome sequence of Alistipes putredinis (DSM 17216).</title>
        <authorList>
            <person name="Sudarsanam P."/>
            <person name="Ley R."/>
            <person name="Guruge J."/>
            <person name="Turnbaugh P.J."/>
            <person name="Mahowald M."/>
            <person name="Liep D."/>
            <person name="Gordon J."/>
        </authorList>
    </citation>
    <scope>NUCLEOTIDE SEQUENCE</scope>
    <source>
        <strain evidence="1">DSM 17216</strain>
    </source>
</reference>
<dbReference type="HOGENOM" id="CLU_1109611_0_0_10"/>
<dbReference type="AlphaFoldDB" id="B0MY45"/>
<sequence length="240" mass="27127">MKKLLIYIFLSSLVGCNEPEEWIGNGSGYSKYLVQNYVDGSYVLYGMLAEKPSTLYSMSGFQVLLEDPVYYQTPEQEGAQHTDDFLRIAERNHDTEYNNLKSLPWSDLTAFADNFTGIKVTSDKDWSAKYPAGSPLNDKMGVRYVSYAEYIENDYHSYSDLGKEILFLYNKPLSALQPDDLRVVEYTLSSLSIYSFILYFTSVPDNPGEVHTFTVEFTTSDGTVKTASITCTPEVDPALQ</sequence>
<accession>B0MY45</accession>
<comment type="caution">
    <text evidence="1">The sequence shown here is derived from an EMBL/GenBank/DDBJ whole genome shotgun (WGS) entry which is preliminary data.</text>
</comment>
<gene>
    <name evidence="1" type="ORF">ALIPUT_02164</name>
</gene>
<evidence type="ECO:0000313" key="2">
    <source>
        <dbReference type="Proteomes" id="UP000005819"/>
    </source>
</evidence>
<dbReference type="GeneID" id="73802651"/>
<organism evidence="1 2">
    <name type="scientific">Alistipes putredinis DSM 17216</name>
    <dbReference type="NCBI Taxonomy" id="445970"/>
    <lineage>
        <taxon>Bacteria</taxon>
        <taxon>Pseudomonadati</taxon>
        <taxon>Bacteroidota</taxon>
        <taxon>Bacteroidia</taxon>
        <taxon>Bacteroidales</taxon>
        <taxon>Rikenellaceae</taxon>
        <taxon>Alistipes</taxon>
    </lineage>
</organism>
<name>B0MY45_9BACT</name>
<dbReference type="OrthoDB" id="1005299at2"/>
<dbReference type="PROSITE" id="PS51257">
    <property type="entry name" value="PROKAR_LIPOPROTEIN"/>
    <property type="match status" value="1"/>
</dbReference>
<dbReference type="EMBL" id="ABFK02000020">
    <property type="protein sequence ID" value="EDS02634.1"/>
    <property type="molecule type" value="Genomic_DNA"/>
</dbReference>
<dbReference type="Proteomes" id="UP000005819">
    <property type="component" value="Unassembled WGS sequence"/>
</dbReference>
<protein>
    <submittedName>
        <fullName evidence="1">Uncharacterized protein</fullName>
    </submittedName>
</protein>
<keyword evidence="2" id="KW-1185">Reference proteome</keyword>
<evidence type="ECO:0000313" key="1">
    <source>
        <dbReference type="EMBL" id="EDS02634.1"/>
    </source>
</evidence>
<reference evidence="1" key="1">
    <citation type="submission" date="2007-10" db="EMBL/GenBank/DDBJ databases">
        <authorList>
            <person name="Fulton L."/>
            <person name="Clifton S."/>
            <person name="Fulton B."/>
            <person name="Xu J."/>
            <person name="Minx P."/>
            <person name="Pepin K.H."/>
            <person name="Johnson M."/>
            <person name="Thiruvilangam P."/>
            <person name="Bhonagiri V."/>
            <person name="Nash W.E."/>
            <person name="Mardis E.R."/>
            <person name="Wilson R.K."/>
        </authorList>
    </citation>
    <scope>NUCLEOTIDE SEQUENCE [LARGE SCALE GENOMIC DNA]</scope>
    <source>
        <strain evidence="1">DSM 17216</strain>
    </source>
</reference>
<dbReference type="RefSeq" id="WP_004328207.1">
    <property type="nucleotide sequence ID" value="NZ_DS499577.1"/>
</dbReference>